<dbReference type="OrthoDB" id="70327at2157"/>
<dbReference type="AlphaFoldDB" id="A0A172WEM0"/>
<evidence type="ECO:0000259" key="1">
    <source>
        <dbReference type="PROSITE" id="PS50972"/>
    </source>
</evidence>
<dbReference type="EMBL" id="CP015520">
    <property type="protein sequence ID" value="ANF21819.1"/>
    <property type="molecule type" value="Genomic_DNA"/>
</dbReference>
<keyword evidence="3" id="KW-1185">Reference proteome</keyword>
<dbReference type="InterPro" id="IPR011005">
    <property type="entry name" value="Dihydropteroate_synth-like_sf"/>
</dbReference>
<dbReference type="GO" id="GO:0042558">
    <property type="term" value="P:pteridine-containing compound metabolic process"/>
    <property type="evidence" value="ECO:0007669"/>
    <property type="project" value="InterPro"/>
</dbReference>
<dbReference type="GeneID" id="28494589"/>
<reference evidence="3" key="1">
    <citation type="journal article" date="2016" name="Syst. Appl. Microbiol.">
        <title>Thermococcus piezophilus sp. nov., a novel hyperthermophilic and piezophilic archaeon with a broad pressure range for growth, isolated from a deepest hydrothermal vent at the Mid-Cayman Rise.</title>
        <authorList>
            <person name="Dalmasso C."/>
            <person name="Oger P."/>
            <person name="Selva G."/>
            <person name="Courtine D."/>
            <person name="L'Haridon S."/>
            <person name="Garlaschelli A."/>
            <person name="Roussel E."/>
            <person name="Miyazaki J."/>
            <person name="Reveillaud J."/>
            <person name="Jebbar M."/>
            <person name="Takai K."/>
            <person name="Maignien L."/>
            <person name="Alain K."/>
        </authorList>
    </citation>
    <scope>NUCLEOTIDE SEQUENCE [LARGE SCALE GENOMIC DNA]</scope>
    <source>
        <strain evidence="3">CDGS</strain>
    </source>
</reference>
<evidence type="ECO:0000313" key="3">
    <source>
        <dbReference type="Proteomes" id="UP000076969"/>
    </source>
</evidence>
<dbReference type="KEGG" id="tpie:A7C91_00305"/>
<dbReference type="RefSeq" id="WP_068663890.1">
    <property type="nucleotide sequence ID" value="NZ_CP015520.1"/>
</dbReference>
<dbReference type="PROSITE" id="PS50972">
    <property type="entry name" value="PTERIN_BINDING"/>
    <property type="match status" value="1"/>
</dbReference>
<dbReference type="Gene3D" id="3.20.20.20">
    <property type="entry name" value="Dihydropteroate synthase-like"/>
    <property type="match status" value="1"/>
</dbReference>
<dbReference type="NCBIfam" id="TIGR00284">
    <property type="entry name" value="dihydropteroate synthase-like protein"/>
    <property type="match status" value="1"/>
</dbReference>
<dbReference type="SUPFAM" id="SSF51717">
    <property type="entry name" value="Dihydropteroate synthetase-like"/>
    <property type="match status" value="1"/>
</dbReference>
<proteinExistence type="predicted"/>
<dbReference type="InterPro" id="IPR045406">
    <property type="entry name" value="DUF6513"/>
</dbReference>
<gene>
    <name evidence="2" type="ORF">A7C91_00305</name>
</gene>
<protein>
    <submittedName>
        <fullName evidence="2">Dihydropteroate synthase</fullName>
    </submittedName>
</protein>
<feature type="domain" description="Pterin-binding" evidence="1">
    <location>
        <begin position="145"/>
        <end position="390"/>
    </location>
</feature>
<dbReference type="Pfam" id="PF20123">
    <property type="entry name" value="DUF6513"/>
    <property type="match status" value="1"/>
</dbReference>
<name>A0A172WEM0_9EURY</name>
<organism evidence="2 3">
    <name type="scientific">Thermococcus piezophilus</name>
    <dbReference type="NCBI Taxonomy" id="1712654"/>
    <lineage>
        <taxon>Archaea</taxon>
        <taxon>Methanobacteriati</taxon>
        <taxon>Methanobacteriota</taxon>
        <taxon>Thermococci</taxon>
        <taxon>Thermococcales</taxon>
        <taxon>Thermococcaceae</taxon>
        <taxon>Thermococcus</taxon>
    </lineage>
</organism>
<dbReference type="InterPro" id="IPR025595">
    <property type="entry name" value="PterinBD-DUF4346"/>
</dbReference>
<dbReference type="InterPro" id="IPR005236">
    <property type="entry name" value="Dihydropt_synth"/>
</dbReference>
<accession>A0A172WEM0</accession>
<dbReference type="Proteomes" id="UP000076969">
    <property type="component" value="Chromosome"/>
</dbReference>
<dbReference type="InterPro" id="IPR000489">
    <property type="entry name" value="Pterin-binding_dom"/>
</dbReference>
<dbReference type="STRING" id="1712654.A7C91_00305"/>
<sequence>MSPPERILLVTGKLAEPLVRKYGKGCDVFVTPVSVAAFLTPEMIVGYLKKAKIKSDDYDLILIPGLVRGSAQIIEEELDILTFKGPRNAMDLPPVLKAVGEGFKLSKEVPADDLFSFDALKRVEDIMNQTRNKRYIEKALKRPWNVLVGNLPAGRDFPTRILGEVVDAPRLGVEGTVQKALYYLCEGADIIDIGMIAGGTNLDFVELIPEIRERLREKGFNVPVSFDSLNTAEIERALDHADLFLSVDDSNLESLVTDKPVVLIPTNQAKGYFPTRPVERVEFLEELKARALDLGYRTIIPDPILEHVPHLARSITAFQLYRERNPNDVLLAGVGNVVELYDADSIGMNALLAGIAKELSINLLLTTETSAKARGSIRELRRAVGMNLFEMPKDLGFDLLILKEKRGNDWRFEPAKEIVNAKERPVGLEPVYFRIWIEDGKIWVNTHHGTEAVLTIVGDEPNAIIDTILERFEISPRHAFYLGRELEKAYTALRLRRSYVQEVELFKDFYLQNNGSDEWSSPEGSR</sequence>
<dbReference type="Pfam" id="PF14251">
    <property type="entry name" value="PterinBD-DUF4346"/>
    <property type="match status" value="1"/>
</dbReference>
<evidence type="ECO:0000313" key="2">
    <source>
        <dbReference type="EMBL" id="ANF21819.1"/>
    </source>
</evidence>